<proteinExistence type="predicted"/>
<feature type="domain" description="Thioredoxin" evidence="2">
    <location>
        <begin position="76"/>
        <end position="158"/>
    </location>
</feature>
<dbReference type="GeneID" id="88173469"/>
<dbReference type="EMBL" id="CP138896">
    <property type="protein sequence ID" value="WPK25101.1"/>
    <property type="molecule type" value="Genomic_DNA"/>
</dbReference>
<dbReference type="SUPFAM" id="SSF52833">
    <property type="entry name" value="Thioredoxin-like"/>
    <property type="match status" value="1"/>
</dbReference>
<evidence type="ECO:0000313" key="4">
    <source>
        <dbReference type="Proteomes" id="UP001338582"/>
    </source>
</evidence>
<dbReference type="AlphaFoldDB" id="A0AAX4H9Y2"/>
<dbReference type="Pfam" id="PF00085">
    <property type="entry name" value="Thioredoxin"/>
    <property type="match status" value="1"/>
</dbReference>
<dbReference type="Proteomes" id="UP001338582">
    <property type="component" value="Chromosome 3"/>
</dbReference>
<dbReference type="KEGG" id="asau:88173469"/>
<keyword evidence="4" id="KW-1185">Reference proteome</keyword>
<dbReference type="InterPro" id="IPR013766">
    <property type="entry name" value="Thioredoxin_domain"/>
</dbReference>
<dbReference type="PANTHER" id="PTHR21148">
    <property type="entry name" value="THIOREDOXIN DOMAIN-CONTAINING PROTEIN 9"/>
    <property type="match status" value="1"/>
</dbReference>
<accession>A0AAX4H9Y2</accession>
<evidence type="ECO:0000259" key="2">
    <source>
        <dbReference type="Pfam" id="PF00085"/>
    </source>
</evidence>
<gene>
    <name evidence="3" type="ORF">PUMCH_002404</name>
</gene>
<sequence>MDDSQVVEKYQQSKLEATENSDTESLLELLESLENDDALETYREERLSQLKKEFRLIDRAVEDFGDLAGTVHYTNNEKELMDTVANANTAIVHFYQPAFSRCQAMNDLLSLVAEKHLPIQVLAIQAEDAPFLVSKLKVKILPFVVIYKQGREVSRIVGFEGIGGSEKGASLQSFEAFLMLRGLIDRTTTNTKSVRDKKAIDIEEDSGDDWY</sequence>
<evidence type="ECO:0000313" key="3">
    <source>
        <dbReference type="EMBL" id="WPK25101.1"/>
    </source>
</evidence>
<name>A0AAX4H9Y2_9ASCO</name>
<organism evidence="3 4">
    <name type="scientific">Australozyma saopauloensis</name>
    <dbReference type="NCBI Taxonomy" id="291208"/>
    <lineage>
        <taxon>Eukaryota</taxon>
        <taxon>Fungi</taxon>
        <taxon>Dikarya</taxon>
        <taxon>Ascomycota</taxon>
        <taxon>Saccharomycotina</taxon>
        <taxon>Pichiomycetes</taxon>
        <taxon>Metschnikowiaceae</taxon>
        <taxon>Australozyma</taxon>
    </lineage>
</organism>
<feature type="region of interest" description="Disordered" evidence="1">
    <location>
        <begin position="1"/>
        <end position="22"/>
    </location>
</feature>
<reference evidence="3 4" key="1">
    <citation type="submission" date="2023-10" db="EMBL/GenBank/DDBJ databases">
        <title>Draft Genome Sequence of Candida saopaulonensis from a very Premature Infant with Sepsis.</title>
        <authorList>
            <person name="Ning Y."/>
            <person name="Dai R."/>
            <person name="Xiao M."/>
            <person name="Xu Y."/>
            <person name="Yan Q."/>
            <person name="Zhang L."/>
        </authorList>
    </citation>
    <scope>NUCLEOTIDE SEQUENCE [LARGE SCALE GENOMIC DNA]</scope>
    <source>
        <strain evidence="3 4">19XY460</strain>
    </source>
</reference>
<evidence type="ECO:0000256" key="1">
    <source>
        <dbReference type="SAM" id="MobiDB-lite"/>
    </source>
</evidence>
<dbReference type="Gene3D" id="3.40.30.10">
    <property type="entry name" value="Glutaredoxin"/>
    <property type="match status" value="1"/>
</dbReference>
<protein>
    <recommendedName>
        <fullName evidence="2">Thioredoxin domain-containing protein</fullName>
    </recommendedName>
</protein>
<dbReference type="RefSeq" id="XP_062877484.1">
    <property type="nucleotide sequence ID" value="XM_063021414.1"/>
</dbReference>
<dbReference type="InterPro" id="IPR036249">
    <property type="entry name" value="Thioredoxin-like_sf"/>
</dbReference>